<dbReference type="OrthoDB" id="694614at2759"/>
<keyword evidence="3" id="KW-1185">Reference proteome</keyword>
<feature type="non-terminal residue" evidence="2">
    <location>
        <position position="1"/>
    </location>
</feature>
<gene>
    <name evidence="2" type="ORF">EJB05_14676</name>
</gene>
<reference evidence="2 3" key="1">
    <citation type="journal article" date="2019" name="Sci. Rep.">
        <title>A high-quality genome of Eragrostis curvula grass provides insights into Poaceae evolution and supports new strategies to enhance forage quality.</title>
        <authorList>
            <person name="Carballo J."/>
            <person name="Santos B.A.C.M."/>
            <person name="Zappacosta D."/>
            <person name="Garbus I."/>
            <person name="Selva J.P."/>
            <person name="Gallo C.A."/>
            <person name="Diaz A."/>
            <person name="Albertini E."/>
            <person name="Caccamo M."/>
            <person name="Echenique V."/>
        </authorList>
    </citation>
    <scope>NUCLEOTIDE SEQUENCE [LARGE SCALE GENOMIC DNA]</scope>
    <source>
        <strain evidence="3">cv. Victoria</strain>
        <tissue evidence="2">Leaf</tissue>
    </source>
</reference>
<dbReference type="InterPro" id="IPR056018">
    <property type="entry name" value="DUF7597"/>
</dbReference>
<sequence>MANFAINPTRFFPALTNNEDGGPHRRARRTVIVSGDIEKTHEDHAIATCDEVQNLSLAETMQFLEQISHYVEIHARKDVHMFAPHPHGIGIFQFGSVCERDTLVVCSCFGQLIQWNSHDTDLARVLVSVMVDDPLEVPSSLEIKHGRDLDG</sequence>
<dbReference type="Gramene" id="TVU41177">
    <property type="protein sequence ID" value="TVU41177"/>
    <property type="gene ID" value="EJB05_14676"/>
</dbReference>
<evidence type="ECO:0000313" key="3">
    <source>
        <dbReference type="Proteomes" id="UP000324897"/>
    </source>
</evidence>
<name>A0A5J9VZU4_9POAL</name>
<accession>A0A5J9VZU4</accession>
<proteinExistence type="predicted"/>
<evidence type="ECO:0000313" key="2">
    <source>
        <dbReference type="EMBL" id="TVU41177.1"/>
    </source>
</evidence>
<dbReference type="Pfam" id="PF24530">
    <property type="entry name" value="DUF7597"/>
    <property type="match status" value="1"/>
</dbReference>
<comment type="caution">
    <text evidence="2">The sequence shown here is derived from an EMBL/GenBank/DDBJ whole genome shotgun (WGS) entry which is preliminary data.</text>
</comment>
<dbReference type="EMBL" id="RWGY01000007">
    <property type="protein sequence ID" value="TVU41177.1"/>
    <property type="molecule type" value="Genomic_DNA"/>
</dbReference>
<organism evidence="2 3">
    <name type="scientific">Eragrostis curvula</name>
    <name type="common">weeping love grass</name>
    <dbReference type="NCBI Taxonomy" id="38414"/>
    <lineage>
        <taxon>Eukaryota</taxon>
        <taxon>Viridiplantae</taxon>
        <taxon>Streptophyta</taxon>
        <taxon>Embryophyta</taxon>
        <taxon>Tracheophyta</taxon>
        <taxon>Spermatophyta</taxon>
        <taxon>Magnoliopsida</taxon>
        <taxon>Liliopsida</taxon>
        <taxon>Poales</taxon>
        <taxon>Poaceae</taxon>
        <taxon>PACMAD clade</taxon>
        <taxon>Chloridoideae</taxon>
        <taxon>Eragrostideae</taxon>
        <taxon>Eragrostidinae</taxon>
        <taxon>Eragrostis</taxon>
    </lineage>
</organism>
<dbReference type="Proteomes" id="UP000324897">
    <property type="component" value="Chromosome 4"/>
</dbReference>
<dbReference type="PANTHER" id="PTHR33075">
    <property type="entry name" value="OS02G0499800 PROTEIN"/>
    <property type="match status" value="1"/>
</dbReference>
<evidence type="ECO:0000259" key="1">
    <source>
        <dbReference type="Pfam" id="PF24530"/>
    </source>
</evidence>
<protein>
    <recommendedName>
        <fullName evidence="1">DUF7597 domain-containing protein</fullName>
    </recommendedName>
</protein>
<dbReference type="PANTHER" id="PTHR33075:SF10">
    <property type="entry name" value="DUF4283 DOMAIN-CONTAINING PROTEIN"/>
    <property type="match status" value="1"/>
</dbReference>
<feature type="domain" description="DUF7597" evidence="1">
    <location>
        <begin position="6"/>
        <end position="109"/>
    </location>
</feature>
<dbReference type="AlphaFoldDB" id="A0A5J9VZU4"/>